<dbReference type="EMBL" id="CM047588">
    <property type="protein sequence ID" value="KAI9905712.1"/>
    <property type="molecule type" value="Genomic_DNA"/>
</dbReference>
<dbReference type="Proteomes" id="UP001163321">
    <property type="component" value="Chromosome 9"/>
</dbReference>
<keyword evidence="2" id="KW-1185">Reference proteome</keyword>
<sequence length="117" mass="13103">MCFYCKSLGHKLSECNKRKQKAREALGNHASLDEQEDDDLNVLNVRANNLNLNDTSSELIHKDAIIGGNQVKVLIDSGADHNIIRPKLGKKLLQRRSVRATRFDGTVSIAKNTNVYE</sequence>
<evidence type="ECO:0000313" key="2">
    <source>
        <dbReference type="Proteomes" id="UP001163321"/>
    </source>
</evidence>
<evidence type="ECO:0000313" key="1">
    <source>
        <dbReference type="EMBL" id="KAI9905712.1"/>
    </source>
</evidence>
<gene>
    <name evidence="1" type="ORF">PsorP6_014038</name>
</gene>
<accession>A0ACC0VHN0</accession>
<proteinExistence type="predicted"/>
<organism evidence="1 2">
    <name type="scientific">Peronosclerospora sorghi</name>
    <dbReference type="NCBI Taxonomy" id="230839"/>
    <lineage>
        <taxon>Eukaryota</taxon>
        <taxon>Sar</taxon>
        <taxon>Stramenopiles</taxon>
        <taxon>Oomycota</taxon>
        <taxon>Peronosporomycetes</taxon>
        <taxon>Peronosporales</taxon>
        <taxon>Peronosporaceae</taxon>
        <taxon>Peronosclerospora</taxon>
    </lineage>
</organism>
<protein>
    <submittedName>
        <fullName evidence="1">Uncharacterized protein</fullName>
    </submittedName>
</protein>
<name>A0ACC0VHN0_9STRA</name>
<reference evidence="1 2" key="1">
    <citation type="journal article" date="2022" name="bioRxiv">
        <title>The genome of the oomycete Peronosclerospora sorghi, a cosmopolitan pathogen of maize and sorghum, is inflated with dispersed pseudogenes.</title>
        <authorList>
            <person name="Fletcher K."/>
            <person name="Martin F."/>
            <person name="Isakeit T."/>
            <person name="Cavanaugh K."/>
            <person name="Magill C."/>
            <person name="Michelmore R."/>
        </authorList>
    </citation>
    <scope>NUCLEOTIDE SEQUENCE [LARGE SCALE GENOMIC DNA]</scope>
    <source>
        <strain evidence="1">P6</strain>
    </source>
</reference>
<comment type="caution">
    <text evidence="1">The sequence shown here is derived from an EMBL/GenBank/DDBJ whole genome shotgun (WGS) entry which is preliminary data.</text>
</comment>